<dbReference type="InterPro" id="IPR045150">
    <property type="entry name" value="CYB561D1/2"/>
</dbReference>
<keyword evidence="3" id="KW-0813">Transport</keyword>
<keyword evidence="4" id="KW-0349">Heme</keyword>
<dbReference type="GO" id="GO:0140571">
    <property type="term" value="F:transmembrane ascorbate ferrireductase activity"/>
    <property type="evidence" value="ECO:0007669"/>
    <property type="project" value="UniProtKB-EC"/>
</dbReference>
<dbReference type="SMART" id="SM00665">
    <property type="entry name" value="B561"/>
    <property type="match status" value="1"/>
</dbReference>
<dbReference type="OrthoDB" id="6488868at2759"/>
<feature type="transmembrane region" description="Helical" evidence="12">
    <location>
        <begin position="12"/>
        <end position="33"/>
    </location>
</feature>
<evidence type="ECO:0000256" key="2">
    <source>
        <dbReference type="ARBA" id="ARBA00004141"/>
    </source>
</evidence>
<dbReference type="PANTHER" id="PTHR15422:SF24">
    <property type="entry name" value="DOMON RELATED DOMAIN-CONTAINING PROTEIN"/>
    <property type="match status" value="1"/>
</dbReference>
<dbReference type="Gene3D" id="1.20.120.1770">
    <property type="match status" value="1"/>
</dbReference>
<dbReference type="EnsemblMetazoa" id="tetur13g03360.1">
    <property type="protein sequence ID" value="tetur13g03360.1"/>
    <property type="gene ID" value="tetur13g03360"/>
</dbReference>
<feature type="transmembrane region" description="Helical" evidence="12">
    <location>
        <begin position="306"/>
        <end position="329"/>
    </location>
</feature>
<evidence type="ECO:0000259" key="13">
    <source>
        <dbReference type="PROSITE" id="PS50939"/>
    </source>
</evidence>
<evidence type="ECO:0000256" key="4">
    <source>
        <dbReference type="ARBA" id="ARBA00022617"/>
    </source>
</evidence>
<evidence type="ECO:0000256" key="11">
    <source>
        <dbReference type="ARBA" id="ARBA00024225"/>
    </source>
</evidence>
<dbReference type="GO" id="GO:0140575">
    <property type="term" value="F:transmembrane monodehydroascorbate reductase activity"/>
    <property type="evidence" value="ECO:0007669"/>
    <property type="project" value="InterPro"/>
</dbReference>
<reference evidence="14" key="2">
    <citation type="submission" date="2015-06" db="UniProtKB">
        <authorList>
            <consortium name="EnsemblMetazoa"/>
        </authorList>
    </citation>
    <scope>IDENTIFICATION</scope>
</reference>
<accession>T1KKD6</accession>
<dbReference type="GO" id="GO:0020037">
    <property type="term" value="F:heme binding"/>
    <property type="evidence" value="ECO:0007669"/>
    <property type="project" value="TreeGrafter"/>
</dbReference>
<feature type="transmembrane region" description="Helical" evidence="12">
    <location>
        <begin position="453"/>
        <end position="474"/>
    </location>
</feature>
<comment type="subcellular location">
    <subcellularLocation>
        <location evidence="2">Membrane</location>
        <topology evidence="2">Multi-pass membrane protein</topology>
    </subcellularLocation>
</comment>
<evidence type="ECO:0000256" key="10">
    <source>
        <dbReference type="ARBA" id="ARBA00023136"/>
    </source>
</evidence>
<dbReference type="eggNOG" id="KOG4293">
    <property type="taxonomic scope" value="Eukaryota"/>
</dbReference>
<feature type="transmembrane region" description="Helical" evidence="12">
    <location>
        <begin position="279"/>
        <end position="300"/>
    </location>
</feature>
<keyword evidence="10 12" id="KW-0472">Membrane</keyword>
<dbReference type="EC" id="7.2.1.3" evidence="11"/>
<keyword evidence="5 12" id="KW-0812">Transmembrane</keyword>
<proteinExistence type="predicted"/>
<feature type="transmembrane region" description="Helical" evidence="12">
    <location>
        <begin position="237"/>
        <end position="258"/>
    </location>
</feature>
<dbReference type="PANTHER" id="PTHR15422">
    <property type="entry name" value="OS05G0565100 PROTEIN"/>
    <property type="match status" value="1"/>
</dbReference>
<evidence type="ECO:0000313" key="15">
    <source>
        <dbReference type="Proteomes" id="UP000015104"/>
    </source>
</evidence>
<evidence type="ECO:0000313" key="14">
    <source>
        <dbReference type="EnsemblMetazoa" id="tetur13g03360.1"/>
    </source>
</evidence>
<dbReference type="AlphaFoldDB" id="T1KKD6"/>
<evidence type="ECO:0000256" key="12">
    <source>
        <dbReference type="SAM" id="Phobius"/>
    </source>
</evidence>
<dbReference type="STRING" id="32264.T1KKD6"/>
<keyword evidence="7" id="KW-0249">Electron transport</keyword>
<keyword evidence="6" id="KW-0479">Metal-binding</keyword>
<name>T1KKD6_TETUR</name>
<keyword evidence="15" id="KW-1185">Reference proteome</keyword>
<dbReference type="CDD" id="cd08760">
    <property type="entry name" value="Cyt_b561_FRRS1_like"/>
    <property type="match status" value="1"/>
</dbReference>
<evidence type="ECO:0000256" key="3">
    <source>
        <dbReference type="ARBA" id="ARBA00022448"/>
    </source>
</evidence>
<dbReference type="InterPro" id="IPR006593">
    <property type="entry name" value="Cyt_b561/ferric_Rdtase_TM"/>
</dbReference>
<dbReference type="PROSITE" id="PS50939">
    <property type="entry name" value="CYTOCHROME_B561"/>
    <property type="match status" value="1"/>
</dbReference>
<evidence type="ECO:0000256" key="8">
    <source>
        <dbReference type="ARBA" id="ARBA00022989"/>
    </source>
</evidence>
<keyword evidence="8 12" id="KW-1133">Transmembrane helix</keyword>
<dbReference type="GO" id="GO:0016020">
    <property type="term" value="C:membrane"/>
    <property type="evidence" value="ECO:0007669"/>
    <property type="project" value="UniProtKB-SubCell"/>
</dbReference>
<evidence type="ECO:0000256" key="5">
    <source>
        <dbReference type="ARBA" id="ARBA00022692"/>
    </source>
</evidence>
<keyword evidence="9" id="KW-0408">Iron</keyword>
<dbReference type="HOGENOM" id="CLU_697050_0_0_1"/>
<reference evidence="15" key="1">
    <citation type="submission" date="2011-08" db="EMBL/GenBank/DDBJ databases">
        <authorList>
            <person name="Rombauts S."/>
        </authorList>
    </citation>
    <scope>NUCLEOTIDE SEQUENCE</scope>
    <source>
        <strain evidence="15">London</strain>
    </source>
</reference>
<comment type="cofactor">
    <cofactor evidence="1">
        <name>heme b</name>
        <dbReference type="ChEBI" id="CHEBI:60344"/>
    </cofactor>
</comment>
<evidence type="ECO:0000256" key="6">
    <source>
        <dbReference type="ARBA" id="ARBA00022723"/>
    </source>
</evidence>
<feature type="transmembrane region" description="Helical" evidence="12">
    <location>
        <begin position="341"/>
        <end position="364"/>
    </location>
</feature>
<evidence type="ECO:0000256" key="1">
    <source>
        <dbReference type="ARBA" id="ARBA00001970"/>
    </source>
</evidence>
<feature type="domain" description="Cytochrome b561" evidence="13">
    <location>
        <begin position="199"/>
        <end position="404"/>
    </location>
</feature>
<gene>
    <name evidence="14" type="primary">107365053</name>
</gene>
<protein>
    <recommendedName>
        <fullName evidence="11">ascorbate ferrireductase (transmembrane)</fullName>
        <ecNumber evidence="11">7.2.1.3</ecNumber>
    </recommendedName>
</protein>
<feature type="transmembrane region" description="Helical" evidence="12">
    <location>
        <begin position="376"/>
        <end position="395"/>
    </location>
</feature>
<evidence type="ECO:0000256" key="7">
    <source>
        <dbReference type="ARBA" id="ARBA00022982"/>
    </source>
</evidence>
<dbReference type="Proteomes" id="UP000015104">
    <property type="component" value="Unassembled WGS sequence"/>
</dbReference>
<dbReference type="GO" id="GO:0046872">
    <property type="term" value="F:metal ion binding"/>
    <property type="evidence" value="ECO:0007669"/>
    <property type="project" value="UniProtKB-KW"/>
</dbReference>
<dbReference type="KEGG" id="tut:107365053"/>
<dbReference type="EMBL" id="CAEY01000176">
    <property type="status" value="NOT_ANNOTATED_CDS"/>
    <property type="molecule type" value="Genomic_DNA"/>
</dbReference>
<dbReference type="OMA" id="MIFAWIT"/>
<evidence type="ECO:0000256" key="9">
    <source>
        <dbReference type="ARBA" id="ARBA00023004"/>
    </source>
</evidence>
<sequence length="480" mass="53712">MLMIERKQRSEIIPKSIWYTFVPFFLAFGLVYGQQGSLTPCSCDQSNALCFGLPTICLSDDSVDCQLMVKMRRTNSSPQALNVILCSDMTRYGSWYGFAISEDPWMGEDFVVHCNVHQNSTLSIGEGMTTGHSGFIPVPPGSFIENTTGVGPSLSLNDNKLTCSWDQRIVGGARGRSYDLTDKKYHLLLAIGRLTRNGLVEYHGQERGSSPDQIDLLSTGLVLGKPSPANWLIKMHAFFMIFAWITMISVSLTLARGYRDSWEYVKLFDLSVWLFTHRLLNLIALASALLGLLFIMIHVGGFRTCMSAHIIAGLIANGLMIMQCVAGLARPRTHGTLIRKIFNIGHALGGHIAYIAALIALFKAADQLPSFRLGAVYQWLVFIFIIVHFITQIVAQSSQMLIKSLNAVQDVNTPTTNGVETIKTTETTQETESRYTMTYDYIKDKIDRFKWNIILFYVPFVIIMTIAIYISAIVTAEWYD</sequence>
<organism evidence="14 15">
    <name type="scientific">Tetranychus urticae</name>
    <name type="common">Two-spotted spider mite</name>
    <dbReference type="NCBI Taxonomy" id="32264"/>
    <lineage>
        <taxon>Eukaryota</taxon>
        <taxon>Metazoa</taxon>
        <taxon>Ecdysozoa</taxon>
        <taxon>Arthropoda</taxon>
        <taxon>Chelicerata</taxon>
        <taxon>Arachnida</taxon>
        <taxon>Acari</taxon>
        <taxon>Acariformes</taxon>
        <taxon>Trombidiformes</taxon>
        <taxon>Prostigmata</taxon>
        <taxon>Eleutherengona</taxon>
        <taxon>Raphignathae</taxon>
        <taxon>Tetranychoidea</taxon>
        <taxon>Tetranychidae</taxon>
        <taxon>Tetranychus</taxon>
    </lineage>
</organism>